<dbReference type="SUPFAM" id="SSF50129">
    <property type="entry name" value="GroES-like"/>
    <property type="match status" value="1"/>
</dbReference>
<dbReference type="Proteomes" id="UP001204445">
    <property type="component" value="Unassembled WGS sequence"/>
</dbReference>
<dbReference type="GO" id="GO:0016651">
    <property type="term" value="F:oxidoreductase activity, acting on NAD(P)H"/>
    <property type="evidence" value="ECO:0007669"/>
    <property type="project" value="TreeGrafter"/>
</dbReference>
<dbReference type="InterPro" id="IPR020843">
    <property type="entry name" value="ER"/>
</dbReference>
<evidence type="ECO:0000256" key="2">
    <source>
        <dbReference type="ARBA" id="ARBA00023002"/>
    </source>
</evidence>
<dbReference type="EMBL" id="JANUCT010000007">
    <property type="protein sequence ID" value="MCS3903296.1"/>
    <property type="molecule type" value="Genomic_DNA"/>
</dbReference>
<gene>
    <name evidence="4" type="ORF">J2T55_001316</name>
</gene>
<dbReference type="Pfam" id="PF08240">
    <property type="entry name" value="ADH_N"/>
    <property type="match status" value="1"/>
</dbReference>
<dbReference type="InterPro" id="IPR013149">
    <property type="entry name" value="ADH-like_C"/>
</dbReference>
<keyword evidence="5" id="KW-1185">Reference proteome</keyword>
<dbReference type="InterPro" id="IPR011032">
    <property type="entry name" value="GroES-like_sf"/>
</dbReference>
<dbReference type="RefSeq" id="WP_259054956.1">
    <property type="nucleotide sequence ID" value="NZ_JANUCT010000007.1"/>
</dbReference>
<dbReference type="Gene3D" id="3.40.50.720">
    <property type="entry name" value="NAD(P)-binding Rossmann-like Domain"/>
    <property type="match status" value="1"/>
</dbReference>
<accession>A0AAE3L1K9</accession>
<dbReference type="Gene3D" id="3.90.180.10">
    <property type="entry name" value="Medium-chain alcohol dehydrogenases, catalytic domain"/>
    <property type="match status" value="1"/>
</dbReference>
<dbReference type="InterPro" id="IPR013154">
    <property type="entry name" value="ADH-like_N"/>
</dbReference>
<dbReference type="InterPro" id="IPR036291">
    <property type="entry name" value="NAD(P)-bd_dom_sf"/>
</dbReference>
<dbReference type="CDD" id="cd08268">
    <property type="entry name" value="MDR2"/>
    <property type="match status" value="1"/>
</dbReference>
<proteinExistence type="predicted"/>
<dbReference type="SMART" id="SM00829">
    <property type="entry name" value="PKS_ER"/>
    <property type="match status" value="1"/>
</dbReference>
<feature type="domain" description="Enoyl reductase (ER)" evidence="3">
    <location>
        <begin position="11"/>
        <end position="327"/>
    </location>
</feature>
<protein>
    <submittedName>
        <fullName evidence="4">NADPH:quinone reductase-like Zn-dependent oxidoreductase</fullName>
    </submittedName>
</protein>
<keyword evidence="1" id="KW-0521">NADP</keyword>
<keyword evidence="2" id="KW-0560">Oxidoreductase</keyword>
<dbReference type="PANTHER" id="PTHR48106:SF5">
    <property type="entry name" value="ZINC-CONTAINING ALCOHOL DEHYDROGENASE"/>
    <property type="match status" value="1"/>
</dbReference>
<name>A0AAE3L1K9_9GAMM</name>
<dbReference type="GO" id="GO:0070402">
    <property type="term" value="F:NADPH binding"/>
    <property type="evidence" value="ECO:0007669"/>
    <property type="project" value="TreeGrafter"/>
</dbReference>
<dbReference type="PANTHER" id="PTHR48106">
    <property type="entry name" value="QUINONE OXIDOREDUCTASE PIG3-RELATED"/>
    <property type="match status" value="1"/>
</dbReference>
<dbReference type="AlphaFoldDB" id="A0AAE3L1K9"/>
<organism evidence="4 5">
    <name type="scientific">Methylohalomonas lacus</name>
    <dbReference type="NCBI Taxonomy" id="398773"/>
    <lineage>
        <taxon>Bacteria</taxon>
        <taxon>Pseudomonadati</taxon>
        <taxon>Pseudomonadota</taxon>
        <taxon>Gammaproteobacteria</taxon>
        <taxon>Methylohalomonadales</taxon>
        <taxon>Methylohalomonadaceae</taxon>
        <taxon>Methylohalomonas</taxon>
    </lineage>
</organism>
<comment type="caution">
    <text evidence="4">The sequence shown here is derived from an EMBL/GenBank/DDBJ whole genome shotgun (WGS) entry which is preliminary data.</text>
</comment>
<dbReference type="SUPFAM" id="SSF51735">
    <property type="entry name" value="NAD(P)-binding Rossmann-fold domains"/>
    <property type="match status" value="1"/>
</dbReference>
<evidence type="ECO:0000313" key="4">
    <source>
        <dbReference type="EMBL" id="MCS3903296.1"/>
    </source>
</evidence>
<evidence type="ECO:0000313" key="5">
    <source>
        <dbReference type="Proteomes" id="UP001204445"/>
    </source>
</evidence>
<evidence type="ECO:0000259" key="3">
    <source>
        <dbReference type="SMART" id="SM00829"/>
    </source>
</evidence>
<evidence type="ECO:0000256" key="1">
    <source>
        <dbReference type="ARBA" id="ARBA00022857"/>
    </source>
</evidence>
<sequence length="332" mass="35402">MSKIVRFHETGGPEVLKITDETIGEPGPNELRVRIQAIGLNRAEAMFRSGMYLEEPRTPAPIGYEAAAVVEALGEAVHGFEIGEPVCVIPAFSMNEYGVYAEQAIVPANAVVKRPPGLDAKTAAAVWMSYPTAWGALFDIANMTFGDTVLITAASSSVGLTAIQMANAVGATPVAITRTDAKAEALKQAGAAHVIASEQQDLVQEVMRITDNQGARIVFDPIGGPILESLAAATARFGTIFQYGALSTEPTPFPLFAVLGKGITVRGYTLFEFITNPAKLAQCVDFVNKGLADGQFKPVIAKTFTLDNIVEAHRYMESNEQFGKIIVEVPGQ</sequence>
<reference evidence="4" key="1">
    <citation type="submission" date="2022-08" db="EMBL/GenBank/DDBJ databases">
        <title>Genomic Encyclopedia of Type Strains, Phase III (KMG-III): the genomes of soil and plant-associated and newly described type strains.</title>
        <authorList>
            <person name="Whitman W."/>
        </authorList>
    </citation>
    <scope>NUCLEOTIDE SEQUENCE</scope>
    <source>
        <strain evidence="4">HMT 1</strain>
    </source>
</reference>
<dbReference type="Pfam" id="PF00107">
    <property type="entry name" value="ADH_zinc_N"/>
    <property type="match status" value="1"/>
</dbReference>